<sequence>MGRRRTHASSVSHDQNDVLEMDLLGKVEEQTGNVRPPLKPWERAGNSLGPSPFKPPSLGSTSDAVEASGTAKPGEIIPITTGISVVKRDTLSRPVPTRPWVPNYGSNYGGFGYGPGLYNSSGGLNGNNLYNRGYGGMYGVSGLYGGGMFNNQFGGQLGGPYDDQDPNNPFGGPPSPPGFWISFLRMLQGVVGFIDRVAFLVDQNTQALHLFMTGLLQLFDRSGMLYGELARFVFNILGLKTKQRTPPPQTGQKCIEGPKAAPGAWDNVWGEGLNRKN</sequence>
<gene>
    <name evidence="10" type="ORF">QJS04_geneDACA005670</name>
</gene>
<comment type="subcellular location">
    <subcellularLocation>
        <location evidence="8">Peroxisome membrane</location>
    </subcellularLocation>
</comment>
<evidence type="ECO:0000256" key="4">
    <source>
        <dbReference type="ARBA" id="ARBA00023010"/>
    </source>
</evidence>
<organism evidence="10 11">
    <name type="scientific">Acorus gramineus</name>
    <name type="common">Dwarf sweet flag</name>
    <dbReference type="NCBI Taxonomy" id="55184"/>
    <lineage>
        <taxon>Eukaryota</taxon>
        <taxon>Viridiplantae</taxon>
        <taxon>Streptophyta</taxon>
        <taxon>Embryophyta</taxon>
        <taxon>Tracheophyta</taxon>
        <taxon>Spermatophyta</taxon>
        <taxon>Magnoliopsida</taxon>
        <taxon>Liliopsida</taxon>
        <taxon>Acoraceae</taxon>
        <taxon>Acorus</taxon>
    </lineage>
</organism>
<keyword evidence="6" id="KW-0576">Peroxisome</keyword>
<reference evidence="10" key="2">
    <citation type="submission" date="2023-06" db="EMBL/GenBank/DDBJ databases">
        <authorList>
            <person name="Ma L."/>
            <person name="Liu K.-W."/>
            <person name="Li Z."/>
            <person name="Hsiao Y.-Y."/>
            <person name="Qi Y."/>
            <person name="Fu T."/>
            <person name="Tang G."/>
            <person name="Zhang D."/>
            <person name="Sun W.-H."/>
            <person name="Liu D.-K."/>
            <person name="Li Y."/>
            <person name="Chen G.-Z."/>
            <person name="Liu X.-D."/>
            <person name="Liao X.-Y."/>
            <person name="Jiang Y.-T."/>
            <person name="Yu X."/>
            <person name="Hao Y."/>
            <person name="Huang J."/>
            <person name="Zhao X.-W."/>
            <person name="Ke S."/>
            <person name="Chen Y.-Y."/>
            <person name="Wu W.-L."/>
            <person name="Hsu J.-L."/>
            <person name="Lin Y.-F."/>
            <person name="Huang M.-D."/>
            <person name="Li C.-Y."/>
            <person name="Huang L."/>
            <person name="Wang Z.-W."/>
            <person name="Zhao X."/>
            <person name="Zhong W.-Y."/>
            <person name="Peng D.-H."/>
            <person name="Ahmad S."/>
            <person name="Lan S."/>
            <person name="Zhang J.-S."/>
            <person name="Tsai W.-C."/>
            <person name="Van De Peer Y."/>
            <person name="Liu Z.-J."/>
        </authorList>
    </citation>
    <scope>NUCLEOTIDE SEQUENCE</scope>
    <source>
        <strain evidence="10">SCP</strain>
        <tissue evidence="10">Leaves</tissue>
    </source>
</reference>
<keyword evidence="2" id="KW-0813">Transport</keyword>
<reference evidence="10" key="1">
    <citation type="journal article" date="2023" name="Nat. Commun.">
        <title>Diploid and tetraploid genomes of Acorus and the evolution of monocots.</title>
        <authorList>
            <person name="Ma L."/>
            <person name="Liu K.W."/>
            <person name="Li Z."/>
            <person name="Hsiao Y.Y."/>
            <person name="Qi Y."/>
            <person name="Fu T."/>
            <person name="Tang G.D."/>
            <person name="Zhang D."/>
            <person name="Sun W.H."/>
            <person name="Liu D.K."/>
            <person name="Li Y."/>
            <person name="Chen G.Z."/>
            <person name="Liu X.D."/>
            <person name="Liao X.Y."/>
            <person name="Jiang Y.T."/>
            <person name="Yu X."/>
            <person name="Hao Y."/>
            <person name="Huang J."/>
            <person name="Zhao X.W."/>
            <person name="Ke S."/>
            <person name="Chen Y.Y."/>
            <person name="Wu W.L."/>
            <person name="Hsu J.L."/>
            <person name="Lin Y.F."/>
            <person name="Huang M.D."/>
            <person name="Li C.Y."/>
            <person name="Huang L."/>
            <person name="Wang Z.W."/>
            <person name="Zhao X."/>
            <person name="Zhong W.Y."/>
            <person name="Peng D.H."/>
            <person name="Ahmad S."/>
            <person name="Lan S."/>
            <person name="Zhang J.S."/>
            <person name="Tsai W.C."/>
            <person name="Van de Peer Y."/>
            <person name="Liu Z.J."/>
        </authorList>
    </citation>
    <scope>NUCLEOTIDE SEQUENCE</scope>
    <source>
        <strain evidence="10">SCP</strain>
    </source>
</reference>
<evidence type="ECO:0000256" key="3">
    <source>
        <dbReference type="ARBA" id="ARBA00022927"/>
    </source>
</evidence>
<name>A0AAV9BL09_ACOGR</name>
<evidence type="ECO:0000256" key="5">
    <source>
        <dbReference type="ARBA" id="ARBA00023136"/>
    </source>
</evidence>
<dbReference type="AlphaFoldDB" id="A0AAV9BL09"/>
<dbReference type="InterPro" id="IPR035463">
    <property type="entry name" value="Pex13"/>
</dbReference>
<evidence type="ECO:0000256" key="9">
    <source>
        <dbReference type="SAM" id="MobiDB-lite"/>
    </source>
</evidence>
<evidence type="ECO:0000256" key="7">
    <source>
        <dbReference type="ARBA" id="ARBA00029693"/>
    </source>
</evidence>
<dbReference type="GO" id="GO:0016560">
    <property type="term" value="P:protein import into peroxisome matrix, docking"/>
    <property type="evidence" value="ECO:0007669"/>
    <property type="project" value="InterPro"/>
</dbReference>
<keyword evidence="11" id="KW-1185">Reference proteome</keyword>
<evidence type="ECO:0000256" key="2">
    <source>
        <dbReference type="ARBA" id="ARBA00022448"/>
    </source>
</evidence>
<comment type="caution">
    <text evidence="10">The sequence shown here is derived from an EMBL/GenBank/DDBJ whole genome shotgun (WGS) entry which is preliminary data.</text>
</comment>
<evidence type="ECO:0000313" key="11">
    <source>
        <dbReference type="Proteomes" id="UP001179952"/>
    </source>
</evidence>
<evidence type="ECO:0000256" key="1">
    <source>
        <dbReference type="ARBA" id="ARBA00006033"/>
    </source>
</evidence>
<feature type="region of interest" description="Disordered" evidence="9">
    <location>
        <begin position="1"/>
        <end position="72"/>
    </location>
</feature>
<proteinExistence type="inferred from homology"/>
<dbReference type="GO" id="GO:1990429">
    <property type="term" value="C:peroxisomal importomer complex"/>
    <property type="evidence" value="ECO:0007669"/>
    <property type="project" value="TreeGrafter"/>
</dbReference>
<evidence type="ECO:0000313" key="10">
    <source>
        <dbReference type="EMBL" id="KAK1276829.1"/>
    </source>
</evidence>
<dbReference type="PANTHER" id="PTHR19332">
    <property type="entry name" value="PEROXISOMAL MEMBRANE PROTEIN PEX13"/>
    <property type="match status" value="1"/>
</dbReference>
<comment type="similarity">
    <text evidence="1">Belongs to the peroxin-13 family.</text>
</comment>
<protein>
    <recommendedName>
        <fullName evidence="7">Peroxin-13</fullName>
    </recommendedName>
</protein>
<keyword evidence="3" id="KW-0653">Protein transport</keyword>
<dbReference type="GO" id="GO:0005778">
    <property type="term" value="C:peroxisomal membrane"/>
    <property type="evidence" value="ECO:0007669"/>
    <property type="project" value="UniProtKB-SubCell"/>
</dbReference>
<keyword evidence="5" id="KW-0472">Membrane</keyword>
<evidence type="ECO:0000256" key="6">
    <source>
        <dbReference type="ARBA" id="ARBA00023140"/>
    </source>
</evidence>
<dbReference type="EMBL" id="JAUJYN010000003">
    <property type="protein sequence ID" value="KAK1276829.1"/>
    <property type="molecule type" value="Genomic_DNA"/>
</dbReference>
<dbReference type="Proteomes" id="UP001179952">
    <property type="component" value="Unassembled WGS sequence"/>
</dbReference>
<dbReference type="PANTHER" id="PTHR19332:SF1">
    <property type="entry name" value="PEROXISOMAL MEMBRANE PROTEIN PEX13"/>
    <property type="match status" value="1"/>
</dbReference>
<keyword evidence="4" id="KW-0811">Translocation</keyword>
<accession>A0AAV9BL09</accession>
<evidence type="ECO:0000256" key="8">
    <source>
        <dbReference type="ARBA" id="ARBA00046271"/>
    </source>
</evidence>